<dbReference type="AlphaFoldDB" id="A0A5B8S1N5"/>
<evidence type="ECO:0000256" key="6">
    <source>
        <dbReference type="ARBA" id="ARBA00023316"/>
    </source>
</evidence>
<keyword evidence="6 7" id="KW-0961">Cell wall biogenesis/degradation</keyword>
<dbReference type="InterPro" id="IPR050979">
    <property type="entry name" value="LD-transpeptidase"/>
</dbReference>
<evidence type="ECO:0000313" key="9">
    <source>
        <dbReference type="EMBL" id="QEA15361.1"/>
    </source>
</evidence>
<evidence type="ECO:0000256" key="5">
    <source>
        <dbReference type="ARBA" id="ARBA00022984"/>
    </source>
</evidence>
<dbReference type="GO" id="GO:0016740">
    <property type="term" value="F:transferase activity"/>
    <property type="evidence" value="ECO:0007669"/>
    <property type="project" value="UniProtKB-KW"/>
</dbReference>
<evidence type="ECO:0000256" key="1">
    <source>
        <dbReference type="ARBA" id="ARBA00004752"/>
    </source>
</evidence>
<dbReference type="GO" id="GO:0071972">
    <property type="term" value="F:peptidoglycan L,D-transpeptidase activity"/>
    <property type="evidence" value="ECO:0007669"/>
    <property type="project" value="TreeGrafter"/>
</dbReference>
<keyword evidence="10" id="KW-1185">Reference proteome</keyword>
<evidence type="ECO:0000259" key="8">
    <source>
        <dbReference type="PROSITE" id="PS52029"/>
    </source>
</evidence>
<evidence type="ECO:0000313" key="10">
    <source>
        <dbReference type="Proteomes" id="UP000321172"/>
    </source>
</evidence>
<reference evidence="9 10" key="1">
    <citation type="journal article" date="2013" name="J. Microbiol. Biotechnol.">
        <title>Novosphingobium ginsenosidimutans sp. nov., with the ability to convert ginsenoside.</title>
        <authorList>
            <person name="Kim J.K."/>
            <person name="He D."/>
            <person name="Liu Q.M."/>
            <person name="Park H.Y."/>
            <person name="Jung M.S."/>
            <person name="Yoon M.H."/>
            <person name="Kim S.C."/>
            <person name="Im W.T."/>
        </authorList>
    </citation>
    <scope>NUCLEOTIDE SEQUENCE [LARGE SCALE GENOMIC DNA]</scope>
    <source>
        <strain evidence="9 10">FW-6</strain>
    </source>
</reference>
<comment type="pathway">
    <text evidence="1 7">Cell wall biogenesis; peptidoglycan biosynthesis.</text>
</comment>
<gene>
    <name evidence="9" type="ORF">FRF71_03960</name>
</gene>
<dbReference type="GO" id="GO:0018104">
    <property type="term" value="P:peptidoglycan-protein cross-linking"/>
    <property type="evidence" value="ECO:0007669"/>
    <property type="project" value="TreeGrafter"/>
</dbReference>
<dbReference type="KEGG" id="ngf:FRF71_03960"/>
<proteinExistence type="inferred from homology"/>
<dbReference type="CDD" id="cd16913">
    <property type="entry name" value="YkuD_like"/>
    <property type="match status" value="1"/>
</dbReference>
<sequence length="221" mass="23414">MKFNALTGMVAAFVALVGAAGYLLVQDPAHRAKGVAEQSSKPVAGADFAKPAAQPTASPAAKPRDERFVIKRILPITGPIKYGEWHWDETGVPADGPLVMTVDLDARVLSVFRGGYEIGATAVLLGTTEKPTPLGKFPVIWKKADHYSSTYDGAPMPFTHRLTNDGVAIHGTKVEKGYASHGCIGVPNDFGRKLFAVTKVGDVVYITRGKRIGKGDSLVGG</sequence>
<dbReference type="PANTHER" id="PTHR30582">
    <property type="entry name" value="L,D-TRANSPEPTIDASE"/>
    <property type="match status" value="1"/>
</dbReference>
<dbReference type="Gene3D" id="2.40.440.10">
    <property type="entry name" value="L,D-transpeptidase catalytic domain-like"/>
    <property type="match status" value="1"/>
</dbReference>
<comment type="similarity">
    <text evidence="2">Belongs to the YkuD family.</text>
</comment>
<dbReference type="OrthoDB" id="463216at2"/>
<name>A0A5B8S1N5_9SPHN</name>
<keyword evidence="4 7" id="KW-0133">Cell shape</keyword>
<dbReference type="GO" id="GO:0071555">
    <property type="term" value="P:cell wall organization"/>
    <property type="evidence" value="ECO:0007669"/>
    <property type="project" value="UniProtKB-UniRule"/>
</dbReference>
<evidence type="ECO:0000256" key="4">
    <source>
        <dbReference type="ARBA" id="ARBA00022960"/>
    </source>
</evidence>
<dbReference type="EMBL" id="CP042345">
    <property type="protein sequence ID" value="QEA15361.1"/>
    <property type="molecule type" value="Genomic_DNA"/>
</dbReference>
<dbReference type="UniPathway" id="UPA00219"/>
<dbReference type="PROSITE" id="PS52029">
    <property type="entry name" value="LD_TPASE"/>
    <property type="match status" value="1"/>
</dbReference>
<dbReference type="SUPFAM" id="SSF141523">
    <property type="entry name" value="L,D-transpeptidase catalytic domain-like"/>
    <property type="match status" value="1"/>
</dbReference>
<keyword evidence="5 7" id="KW-0573">Peptidoglycan synthesis</keyword>
<keyword evidence="3" id="KW-0808">Transferase</keyword>
<evidence type="ECO:0000256" key="3">
    <source>
        <dbReference type="ARBA" id="ARBA00022679"/>
    </source>
</evidence>
<feature type="active site" description="Nucleophile" evidence="7">
    <location>
        <position position="183"/>
    </location>
</feature>
<accession>A0A5B8S1N5</accession>
<evidence type="ECO:0000256" key="2">
    <source>
        <dbReference type="ARBA" id="ARBA00005992"/>
    </source>
</evidence>
<dbReference type="RefSeq" id="WP_147089339.1">
    <property type="nucleotide sequence ID" value="NZ_BAABJD010000001.1"/>
</dbReference>
<dbReference type="PANTHER" id="PTHR30582:SF2">
    <property type="entry name" value="L,D-TRANSPEPTIDASE YCIB-RELATED"/>
    <property type="match status" value="1"/>
</dbReference>
<feature type="active site" description="Proton donor/acceptor" evidence="7">
    <location>
        <position position="170"/>
    </location>
</feature>
<dbReference type="Pfam" id="PF03734">
    <property type="entry name" value="YkuD"/>
    <property type="match status" value="1"/>
</dbReference>
<dbReference type="InterPro" id="IPR038063">
    <property type="entry name" value="Transpep_catalytic_dom"/>
</dbReference>
<protein>
    <submittedName>
        <fullName evidence="9">L,D-transpeptidase family protein</fullName>
    </submittedName>
</protein>
<organism evidence="9 10">
    <name type="scientific">Novosphingobium ginsenosidimutans</name>
    <dbReference type="NCBI Taxonomy" id="1176536"/>
    <lineage>
        <taxon>Bacteria</taxon>
        <taxon>Pseudomonadati</taxon>
        <taxon>Pseudomonadota</taxon>
        <taxon>Alphaproteobacteria</taxon>
        <taxon>Sphingomonadales</taxon>
        <taxon>Sphingomonadaceae</taxon>
        <taxon>Novosphingobium</taxon>
    </lineage>
</organism>
<evidence type="ECO:0000256" key="7">
    <source>
        <dbReference type="PROSITE-ProRule" id="PRU01373"/>
    </source>
</evidence>
<dbReference type="GO" id="GO:0005576">
    <property type="term" value="C:extracellular region"/>
    <property type="evidence" value="ECO:0007669"/>
    <property type="project" value="TreeGrafter"/>
</dbReference>
<feature type="domain" description="L,D-TPase catalytic" evidence="8">
    <location>
        <begin position="98"/>
        <end position="207"/>
    </location>
</feature>
<dbReference type="GO" id="GO:0008360">
    <property type="term" value="P:regulation of cell shape"/>
    <property type="evidence" value="ECO:0007669"/>
    <property type="project" value="UniProtKB-UniRule"/>
</dbReference>
<dbReference type="InterPro" id="IPR005490">
    <property type="entry name" value="LD_TPept_cat_dom"/>
</dbReference>
<dbReference type="Proteomes" id="UP000321172">
    <property type="component" value="Chromosome"/>
</dbReference>